<evidence type="ECO:0000313" key="2">
    <source>
        <dbReference type="Proteomes" id="UP000233100"/>
    </source>
</evidence>
<dbReference type="Ensembl" id="ENSMFAT00000010966.2">
    <property type="protein sequence ID" value="ENSMFAP00000036718.2"/>
    <property type="gene ID" value="ENSMFAG00000040651.2"/>
</dbReference>
<dbReference type="Proteomes" id="UP000233100">
    <property type="component" value="Chromosome 1"/>
</dbReference>
<proteinExistence type="predicted"/>
<keyword evidence="2" id="KW-1185">Reference proteome</keyword>
<accession>A0A7N9CBD7</accession>
<reference evidence="1" key="2">
    <citation type="submission" date="2025-05" db="UniProtKB">
        <authorList>
            <consortium name="Ensembl"/>
        </authorList>
    </citation>
    <scope>IDENTIFICATION</scope>
</reference>
<dbReference type="AlphaFoldDB" id="A0A7N9CBD7"/>
<name>A0A7N9CBD7_MACFA</name>
<sequence length="99" mass="11392">MLLAHRTLHCCFWGKGHMSLIECLQSWINVGKTPFPSSFERLPLGSQEEGVPDFDTHGHLGTKALWYEKQICFYVLFSLSIFQHRLNSLKPRHLLGPDP</sequence>
<dbReference type="Bgee" id="ENSMFAG00000040651">
    <property type="expression patterns" value="Expressed in bone marrow and 13 other cell types or tissues"/>
</dbReference>
<protein>
    <submittedName>
        <fullName evidence="1">Uncharacterized protein</fullName>
    </submittedName>
</protein>
<reference evidence="1 2" key="1">
    <citation type="submission" date="2013-03" db="EMBL/GenBank/DDBJ databases">
        <authorList>
            <person name="Warren W."/>
            <person name="Wilson R.K."/>
        </authorList>
    </citation>
    <scope>NUCLEOTIDE SEQUENCE</scope>
</reference>
<dbReference type="Ensembl" id="ENSMFAT00000090827.1">
    <property type="protein sequence ID" value="ENSMFAP00000049394.1"/>
    <property type="gene ID" value="ENSMFAG00000040651.2"/>
</dbReference>
<evidence type="ECO:0000313" key="1">
    <source>
        <dbReference type="Ensembl" id="ENSMFAP00000049394.1"/>
    </source>
</evidence>
<dbReference type="GeneTree" id="ENSGT00990000203720"/>
<organism evidence="1 2">
    <name type="scientific">Macaca fascicularis</name>
    <name type="common">Crab-eating macaque</name>
    <name type="synonym">Cynomolgus monkey</name>
    <dbReference type="NCBI Taxonomy" id="9541"/>
    <lineage>
        <taxon>Eukaryota</taxon>
        <taxon>Metazoa</taxon>
        <taxon>Chordata</taxon>
        <taxon>Craniata</taxon>
        <taxon>Vertebrata</taxon>
        <taxon>Euteleostomi</taxon>
        <taxon>Mammalia</taxon>
        <taxon>Eutheria</taxon>
        <taxon>Euarchontoglires</taxon>
        <taxon>Primates</taxon>
        <taxon>Haplorrhini</taxon>
        <taxon>Catarrhini</taxon>
        <taxon>Cercopithecidae</taxon>
        <taxon>Cercopithecinae</taxon>
        <taxon>Macaca</taxon>
    </lineage>
</organism>